<protein>
    <submittedName>
        <fullName evidence="1">Uncharacterized protein</fullName>
    </submittedName>
</protein>
<dbReference type="RefSeq" id="WP_251261418.1">
    <property type="nucleotide sequence ID" value="NZ_JAMQGP010000003.1"/>
</dbReference>
<reference evidence="1 2" key="1">
    <citation type="journal article" date="2013" name="Antonie Van Leeuwenhoek">
        <title>Echinimonas agarilytica gen. nov., sp. nov., a new gammaproteobacterium isolated from the sea urchin Strongylocentrotus intermedius.</title>
        <authorList>
            <person name="Nedashkovskaya O.I."/>
            <person name="Stenkova A.M."/>
            <person name="Zhukova N.V."/>
            <person name="Van Trappen S."/>
            <person name="Lee J.S."/>
            <person name="Kim S.B."/>
        </authorList>
    </citation>
    <scope>NUCLEOTIDE SEQUENCE [LARGE SCALE GENOMIC DNA]</scope>
    <source>
        <strain evidence="1 2">KMM 6351</strain>
    </source>
</reference>
<accession>A0AA41W6K0</accession>
<organism evidence="1 2">
    <name type="scientific">Echinimonas agarilytica</name>
    <dbReference type="NCBI Taxonomy" id="1215918"/>
    <lineage>
        <taxon>Bacteria</taxon>
        <taxon>Pseudomonadati</taxon>
        <taxon>Pseudomonadota</taxon>
        <taxon>Gammaproteobacteria</taxon>
        <taxon>Alteromonadales</taxon>
        <taxon>Echinimonadaceae</taxon>
        <taxon>Echinimonas</taxon>
    </lineage>
</organism>
<evidence type="ECO:0000313" key="2">
    <source>
        <dbReference type="Proteomes" id="UP001165393"/>
    </source>
</evidence>
<dbReference type="AlphaFoldDB" id="A0AA41W6K0"/>
<name>A0AA41W6K0_9GAMM</name>
<gene>
    <name evidence="1" type="ORF">NAF29_10065</name>
</gene>
<dbReference type="EMBL" id="JAMQGP010000003">
    <property type="protein sequence ID" value="MCM2680010.1"/>
    <property type="molecule type" value="Genomic_DNA"/>
</dbReference>
<comment type="caution">
    <text evidence="1">The sequence shown here is derived from an EMBL/GenBank/DDBJ whole genome shotgun (WGS) entry which is preliminary data.</text>
</comment>
<dbReference type="Proteomes" id="UP001165393">
    <property type="component" value="Unassembled WGS sequence"/>
</dbReference>
<evidence type="ECO:0000313" key="1">
    <source>
        <dbReference type="EMBL" id="MCM2680010.1"/>
    </source>
</evidence>
<proteinExistence type="predicted"/>
<keyword evidence="2" id="KW-1185">Reference proteome</keyword>
<sequence>MSSLIFYTDKEQVLVATDTLGVSSNGKPFMFSSKALYIPHLRAIIAGTGTGGFSNEWAMYVTNRMVVKGLHNLDYHTPNNLRELWEEYKTRQSLPADFTTTLYQFGFSEETNEVVSFAYRSTNNFVSESLGYGTAVKPECTVQEGDLLKLIPSMMQEQREIQSQETPENRIYIGGEIYAQHLTKNGCNIFKLGEFPDFKEQESEVFSNYSENKC</sequence>